<feature type="transmembrane region" description="Helical" evidence="6">
    <location>
        <begin position="242"/>
        <end position="261"/>
    </location>
</feature>
<feature type="region of interest" description="Disordered" evidence="5">
    <location>
        <begin position="275"/>
        <end position="317"/>
    </location>
</feature>
<feature type="transmembrane region" description="Helical" evidence="6">
    <location>
        <begin position="330"/>
        <end position="350"/>
    </location>
</feature>
<name>A0ABR0TZ60_REHGL</name>
<evidence type="ECO:0000256" key="1">
    <source>
        <dbReference type="ARBA" id="ARBA00004370"/>
    </source>
</evidence>
<evidence type="ECO:0000256" key="5">
    <source>
        <dbReference type="SAM" id="MobiDB-lite"/>
    </source>
</evidence>
<evidence type="ECO:0000256" key="3">
    <source>
        <dbReference type="ARBA" id="ARBA00022989"/>
    </source>
</evidence>
<feature type="compositionally biased region" description="Basic and acidic residues" evidence="5">
    <location>
        <begin position="275"/>
        <end position="286"/>
    </location>
</feature>
<feature type="compositionally biased region" description="Low complexity" evidence="5">
    <location>
        <begin position="287"/>
        <end position="309"/>
    </location>
</feature>
<keyword evidence="9" id="KW-1185">Reference proteome</keyword>
<evidence type="ECO:0000256" key="2">
    <source>
        <dbReference type="ARBA" id="ARBA00022692"/>
    </source>
</evidence>
<organism evidence="8 9">
    <name type="scientific">Rehmannia glutinosa</name>
    <name type="common">Chinese foxglove</name>
    <dbReference type="NCBI Taxonomy" id="99300"/>
    <lineage>
        <taxon>Eukaryota</taxon>
        <taxon>Viridiplantae</taxon>
        <taxon>Streptophyta</taxon>
        <taxon>Embryophyta</taxon>
        <taxon>Tracheophyta</taxon>
        <taxon>Spermatophyta</taxon>
        <taxon>Magnoliopsida</taxon>
        <taxon>eudicotyledons</taxon>
        <taxon>Gunneridae</taxon>
        <taxon>Pentapetalae</taxon>
        <taxon>asterids</taxon>
        <taxon>lamiids</taxon>
        <taxon>Lamiales</taxon>
        <taxon>Orobanchaceae</taxon>
        <taxon>Rehmannieae</taxon>
        <taxon>Rehmannia</taxon>
    </lineage>
</organism>
<accession>A0ABR0TZ60</accession>
<keyword evidence="3 6" id="KW-1133">Transmembrane helix</keyword>
<keyword evidence="2 6" id="KW-0812">Transmembrane</keyword>
<feature type="domain" description="TMEM205-like" evidence="7">
    <location>
        <begin position="178"/>
        <end position="273"/>
    </location>
</feature>
<dbReference type="PANTHER" id="PTHR47652">
    <property type="entry name" value="MITOCHONDRIAL IMPORT INNER MEMBRANE TRANSLOCASE SUBUNIT TIM44"/>
    <property type="match status" value="1"/>
</dbReference>
<dbReference type="Pfam" id="PF13664">
    <property type="entry name" value="DUF4149"/>
    <property type="match status" value="1"/>
</dbReference>
<keyword evidence="4 6" id="KW-0472">Membrane</keyword>
<feature type="transmembrane region" description="Helical" evidence="6">
    <location>
        <begin position="174"/>
        <end position="197"/>
    </location>
</feature>
<proteinExistence type="predicted"/>
<dbReference type="EMBL" id="JABTTQ020003506">
    <property type="protein sequence ID" value="KAK6115507.1"/>
    <property type="molecule type" value="Genomic_DNA"/>
</dbReference>
<dbReference type="InterPro" id="IPR025423">
    <property type="entry name" value="TMEM205-like"/>
</dbReference>
<comment type="caution">
    <text evidence="8">The sequence shown here is derived from an EMBL/GenBank/DDBJ whole genome shotgun (WGS) entry which is preliminary data.</text>
</comment>
<reference evidence="8 9" key="1">
    <citation type="journal article" date="2021" name="Comput. Struct. Biotechnol. J.">
        <title>De novo genome assembly of the potent medicinal plant Rehmannia glutinosa using nanopore technology.</title>
        <authorList>
            <person name="Ma L."/>
            <person name="Dong C."/>
            <person name="Song C."/>
            <person name="Wang X."/>
            <person name="Zheng X."/>
            <person name="Niu Y."/>
            <person name="Chen S."/>
            <person name="Feng W."/>
        </authorList>
    </citation>
    <scope>NUCLEOTIDE SEQUENCE [LARGE SCALE GENOMIC DNA]</scope>
    <source>
        <strain evidence="8">DH-2019</strain>
    </source>
</reference>
<protein>
    <recommendedName>
        <fullName evidence="7">TMEM205-like domain-containing protein</fullName>
    </recommendedName>
</protein>
<dbReference type="PANTHER" id="PTHR47652:SF3">
    <property type="entry name" value="MITOCHONDRIAL IMPORT INNER MEMBRANE TRANSLOCASE SUBUNIT TIM44"/>
    <property type="match status" value="1"/>
</dbReference>
<evidence type="ECO:0000313" key="8">
    <source>
        <dbReference type="EMBL" id="KAK6115507.1"/>
    </source>
</evidence>
<dbReference type="Proteomes" id="UP001318860">
    <property type="component" value="Unassembled WGS sequence"/>
</dbReference>
<comment type="subcellular location">
    <subcellularLocation>
        <location evidence="1">Membrane</location>
    </subcellularLocation>
</comment>
<sequence>MRLQEYEAIRENDECFGFVSCVHISCDCRVFEKQISNNDVTAGSVVIEFEKEDGNTKVSVSPQVVDEKGYVTNAKMEEAKDASSSSVLPEAMKHGNSEAVGKVKDTLTHTAHEMKESVKEAASDVSSKSKDKVAEVTQGAKQQVYKQGHKGFKGFFQRVGDVFPYVRMASFAGVLHLLGFAVAYGMSVWVTFASSYVLAGTLPRQQFAMLQSKIYPLYFKAMASSVGMALLGYLMMSHRKMFEAFNLMASLVMILVNLLYLEPRTTKVMFERMKKEKEEGRGKEGLATEPAVEATTETAAGAGKSTTAASQEGTRAAPKPRIREMLFRRLNSYSSLVNVVTLMSLTWHLLHLAQHLHAVC</sequence>
<evidence type="ECO:0000256" key="4">
    <source>
        <dbReference type="ARBA" id="ARBA00023136"/>
    </source>
</evidence>
<gene>
    <name evidence="8" type="ORF">DH2020_007776</name>
</gene>
<evidence type="ECO:0000256" key="6">
    <source>
        <dbReference type="SAM" id="Phobius"/>
    </source>
</evidence>
<feature type="transmembrane region" description="Helical" evidence="6">
    <location>
        <begin position="217"/>
        <end position="236"/>
    </location>
</feature>
<evidence type="ECO:0000313" key="9">
    <source>
        <dbReference type="Proteomes" id="UP001318860"/>
    </source>
</evidence>
<evidence type="ECO:0000259" key="7">
    <source>
        <dbReference type="Pfam" id="PF13664"/>
    </source>
</evidence>